<dbReference type="InterPro" id="IPR006136">
    <property type="entry name" value="FlhB"/>
</dbReference>
<evidence type="ECO:0000256" key="6">
    <source>
        <dbReference type="ARBA" id="ARBA00022692"/>
    </source>
</evidence>
<dbReference type="PANTHER" id="PTHR30531:SF12">
    <property type="entry name" value="FLAGELLAR BIOSYNTHETIC PROTEIN FLHB"/>
    <property type="match status" value="1"/>
</dbReference>
<protein>
    <recommendedName>
        <fullName evidence="3 13">Flagellar biosynthetic protein FlhB</fullName>
    </recommendedName>
</protein>
<feature type="transmembrane region" description="Helical" evidence="13">
    <location>
        <begin position="175"/>
        <end position="202"/>
    </location>
</feature>
<dbReference type="AlphaFoldDB" id="A0A7C1W2Z8"/>
<dbReference type="GO" id="GO:0005886">
    <property type="term" value="C:plasma membrane"/>
    <property type="evidence" value="ECO:0007669"/>
    <property type="project" value="UniProtKB-SubCell"/>
</dbReference>
<dbReference type="Proteomes" id="UP000885738">
    <property type="component" value="Unassembled WGS sequence"/>
</dbReference>
<evidence type="ECO:0000256" key="10">
    <source>
        <dbReference type="ARBA" id="ARBA00023136"/>
    </source>
</evidence>
<dbReference type="EMBL" id="DRIH01000057">
    <property type="protein sequence ID" value="HEC67520.1"/>
    <property type="molecule type" value="Genomic_DNA"/>
</dbReference>
<evidence type="ECO:0000256" key="7">
    <source>
        <dbReference type="ARBA" id="ARBA00022795"/>
    </source>
</evidence>
<gene>
    <name evidence="13 15" type="primary">flhB</name>
    <name evidence="15" type="ORF">ENI35_01700</name>
</gene>
<comment type="caution">
    <text evidence="15">The sequence shown here is derived from an EMBL/GenBank/DDBJ whole genome shotgun (WGS) entry which is preliminary data.</text>
</comment>
<feature type="region of interest" description="Disordered" evidence="14">
    <location>
        <begin position="1"/>
        <end position="22"/>
    </location>
</feature>
<proteinExistence type="inferred from homology"/>
<dbReference type="InterPro" id="IPR006135">
    <property type="entry name" value="T3SS_substrate_exporter"/>
</dbReference>
<dbReference type="SUPFAM" id="SSF160544">
    <property type="entry name" value="EscU C-terminal domain-like"/>
    <property type="match status" value="1"/>
</dbReference>
<evidence type="ECO:0000256" key="12">
    <source>
        <dbReference type="ARBA" id="ARBA00025078"/>
    </source>
</evidence>
<dbReference type="PRINTS" id="PR00950">
    <property type="entry name" value="TYPE3IMSPROT"/>
</dbReference>
<keyword evidence="4 13" id="KW-0813">Transport</keyword>
<keyword evidence="8 13" id="KW-0653">Protein transport</keyword>
<keyword evidence="9 13" id="KW-1133">Transmembrane helix</keyword>
<keyword evidence="15" id="KW-0282">Flagellum</keyword>
<evidence type="ECO:0000256" key="9">
    <source>
        <dbReference type="ARBA" id="ARBA00022989"/>
    </source>
</evidence>
<dbReference type="GO" id="GO:0044780">
    <property type="term" value="P:bacterial-type flagellum assembly"/>
    <property type="evidence" value="ECO:0007669"/>
    <property type="project" value="InterPro"/>
</dbReference>
<dbReference type="GO" id="GO:0009306">
    <property type="term" value="P:protein secretion"/>
    <property type="evidence" value="ECO:0007669"/>
    <property type="project" value="InterPro"/>
</dbReference>
<keyword evidence="15" id="KW-0966">Cell projection</keyword>
<evidence type="ECO:0000256" key="3">
    <source>
        <dbReference type="ARBA" id="ARBA00021622"/>
    </source>
</evidence>
<dbReference type="Pfam" id="PF01312">
    <property type="entry name" value="Bac_export_2"/>
    <property type="match status" value="1"/>
</dbReference>
<evidence type="ECO:0000313" key="15">
    <source>
        <dbReference type="EMBL" id="HEC67520.1"/>
    </source>
</evidence>
<comment type="subcellular location">
    <subcellularLocation>
        <location evidence="1">Cell membrane</location>
        <topology evidence="1">Multi-pass membrane protein</topology>
    </subcellularLocation>
</comment>
<reference evidence="15" key="1">
    <citation type="journal article" date="2020" name="mSystems">
        <title>Genome- and Community-Level Interaction Insights into Carbon Utilization and Element Cycling Functions of Hydrothermarchaeota in Hydrothermal Sediment.</title>
        <authorList>
            <person name="Zhou Z."/>
            <person name="Liu Y."/>
            <person name="Xu W."/>
            <person name="Pan J."/>
            <person name="Luo Z.H."/>
            <person name="Li M."/>
        </authorList>
    </citation>
    <scope>NUCLEOTIDE SEQUENCE [LARGE SCALE GENOMIC DNA]</scope>
    <source>
        <strain evidence="15">HyVt-389</strain>
    </source>
</reference>
<keyword evidence="6 13" id="KW-0812">Transmembrane</keyword>
<accession>A0A7C1W2Z8</accession>
<name>A0A7C1W2Z8_DESA2</name>
<keyword evidence="11 13" id="KW-1006">Bacterial flagellum protein export</keyword>
<evidence type="ECO:0000256" key="2">
    <source>
        <dbReference type="ARBA" id="ARBA00010690"/>
    </source>
</evidence>
<comment type="similarity">
    <text evidence="2 13">Belongs to the type III secretion exporter family.</text>
</comment>
<dbReference type="Gene3D" id="3.40.1690.10">
    <property type="entry name" value="secretion proteins EscU"/>
    <property type="match status" value="1"/>
</dbReference>
<evidence type="ECO:0000256" key="14">
    <source>
        <dbReference type="SAM" id="MobiDB-lite"/>
    </source>
</evidence>
<keyword evidence="15" id="KW-0969">Cilium</keyword>
<feature type="transmembrane region" description="Helical" evidence="13">
    <location>
        <begin position="80"/>
        <end position="112"/>
    </location>
</feature>
<dbReference type="Gene3D" id="6.10.250.2080">
    <property type="match status" value="1"/>
</dbReference>
<comment type="function">
    <text evidence="12 13">Required for formation of the rod structure in the basal body of the flagellar apparatus. Together with FliI and FliH, may constitute the export apparatus of flagellin.</text>
</comment>
<dbReference type="InterPro" id="IPR029025">
    <property type="entry name" value="T3SS_substrate_exporter_C"/>
</dbReference>
<evidence type="ECO:0000256" key="5">
    <source>
        <dbReference type="ARBA" id="ARBA00022475"/>
    </source>
</evidence>
<evidence type="ECO:0000256" key="13">
    <source>
        <dbReference type="RuleBase" id="RU364091"/>
    </source>
</evidence>
<organism evidence="15">
    <name type="scientific">Desulfofervidus auxilii</name>
    <dbReference type="NCBI Taxonomy" id="1621989"/>
    <lineage>
        <taxon>Bacteria</taxon>
        <taxon>Pseudomonadati</taxon>
        <taxon>Thermodesulfobacteriota</taxon>
        <taxon>Candidatus Desulfofervidia</taxon>
        <taxon>Candidatus Desulfofervidales</taxon>
        <taxon>Candidatus Desulfofervidaceae</taxon>
        <taxon>Candidatus Desulfofervidus</taxon>
    </lineage>
</organism>
<evidence type="ECO:0000256" key="8">
    <source>
        <dbReference type="ARBA" id="ARBA00022927"/>
    </source>
</evidence>
<feature type="transmembrane region" description="Helical" evidence="13">
    <location>
        <begin position="133"/>
        <end position="155"/>
    </location>
</feature>
<keyword evidence="10 13" id="KW-0472">Membrane</keyword>
<feature type="compositionally biased region" description="Basic and acidic residues" evidence="14">
    <location>
        <begin position="1"/>
        <end position="10"/>
    </location>
</feature>
<dbReference type="PANTHER" id="PTHR30531">
    <property type="entry name" value="FLAGELLAR BIOSYNTHETIC PROTEIN FLHB"/>
    <property type="match status" value="1"/>
</dbReference>
<evidence type="ECO:0000256" key="11">
    <source>
        <dbReference type="ARBA" id="ARBA00023225"/>
    </source>
</evidence>
<dbReference type="NCBIfam" id="TIGR00328">
    <property type="entry name" value="flhB"/>
    <property type="match status" value="1"/>
</dbReference>
<sequence length="347" mass="39532">MPENKTEKATPRKRQKAREKGQVAKSREIPCVMTLITGITVLYFYGSHMYQRFRGFSQYLFVNPSMEQLHLLPHLVLKEFAFMITPIMAGVLIVAIMANISQVGFLFSVEAISFDLSKIDPINGIKRLFSKQMVVEVFKSIAKIAIVGFVVFSIIKGEISNLITLMDREVGAIFQYLMVVSFKIIIYVAPIMAILAAIDYAFQKWEFERNLKMTREEVKEEFRQTEGDPLVKARIRSLQRQMAKQRMMKDVPKADVIIKNPTHLAVALRYVKEEMHAPKVIAKGAGIIAEKIEEIAKSHGIPVIQNKKLAQALYKMVEIGEEIPAVLYQAVAEVLAYVYRLRGEMNE</sequence>
<dbReference type="FunFam" id="3.40.1690.10:FF:000001">
    <property type="entry name" value="Flagellar biosynthetic protein FlhB"/>
    <property type="match status" value="1"/>
</dbReference>
<feature type="transmembrane region" description="Helical" evidence="13">
    <location>
        <begin position="29"/>
        <end position="46"/>
    </location>
</feature>
<evidence type="ECO:0000256" key="1">
    <source>
        <dbReference type="ARBA" id="ARBA00004651"/>
    </source>
</evidence>
<keyword evidence="5 13" id="KW-1003">Cell membrane</keyword>
<keyword evidence="7 13" id="KW-1005">Bacterial flagellum biogenesis</keyword>
<evidence type="ECO:0000256" key="4">
    <source>
        <dbReference type="ARBA" id="ARBA00022448"/>
    </source>
</evidence>